<feature type="transmembrane region" description="Helical" evidence="1">
    <location>
        <begin position="91"/>
        <end position="111"/>
    </location>
</feature>
<feature type="domain" description="Histidine kinase N-terminal 7TM region" evidence="2">
    <location>
        <begin position="5"/>
        <end position="211"/>
    </location>
</feature>
<organism evidence="3 4">
    <name type="scientific">Leptospira noguchii</name>
    <dbReference type="NCBI Taxonomy" id="28182"/>
    <lineage>
        <taxon>Bacteria</taxon>
        <taxon>Pseudomonadati</taxon>
        <taxon>Spirochaetota</taxon>
        <taxon>Spirochaetia</taxon>
        <taxon>Leptospirales</taxon>
        <taxon>Leptospiraceae</taxon>
        <taxon>Leptospira</taxon>
    </lineage>
</organism>
<feature type="transmembrane region" description="Helical" evidence="1">
    <location>
        <begin position="32"/>
        <end position="52"/>
    </location>
</feature>
<proteinExistence type="predicted"/>
<dbReference type="Proteomes" id="UP000012112">
    <property type="component" value="Unassembled WGS sequence"/>
</dbReference>
<feature type="transmembrane region" description="Helical" evidence="1">
    <location>
        <begin position="197"/>
        <end position="216"/>
    </location>
</feature>
<dbReference type="EMBL" id="AKWD02000033">
    <property type="protein sequence ID" value="EMO53907.1"/>
    <property type="molecule type" value="Genomic_DNA"/>
</dbReference>
<keyword evidence="1" id="KW-0472">Membrane</keyword>
<protein>
    <recommendedName>
        <fullName evidence="2">Histidine kinase N-terminal 7TM region domain-containing protein</fullName>
    </recommendedName>
</protein>
<keyword evidence="1" id="KW-1133">Transmembrane helix</keyword>
<reference evidence="3 4" key="1">
    <citation type="submission" date="2013-01" db="EMBL/GenBank/DDBJ databases">
        <authorList>
            <person name="Harkins D.M."/>
            <person name="Durkin A.S."/>
            <person name="Brinkac L.M."/>
            <person name="Haft D.H."/>
            <person name="Selengut J.D."/>
            <person name="Sanka R."/>
            <person name="DePew J."/>
            <person name="Purushe J."/>
            <person name="Matthias M.A."/>
            <person name="Vinetz J.M."/>
            <person name="Sutton G.G."/>
            <person name="Nierman W.C."/>
            <person name="Fouts D.E."/>
        </authorList>
    </citation>
    <scope>NUCLEOTIDE SEQUENCE [LARGE SCALE GENOMIC DNA]</scope>
    <source>
        <strain evidence="3 4">HAI1536</strain>
    </source>
</reference>
<dbReference type="InterPro" id="IPR031621">
    <property type="entry name" value="HisKA_7TM"/>
</dbReference>
<dbReference type="AlphaFoldDB" id="M6V908"/>
<evidence type="ECO:0000259" key="2">
    <source>
        <dbReference type="Pfam" id="PF16927"/>
    </source>
</evidence>
<evidence type="ECO:0000313" key="3">
    <source>
        <dbReference type="EMBL" id="EMO53907.1"/>
    </source>
</evidence>
<accession>M6V908</accession>
<name>M6V908_9LEPT</name>
<dbReference type="OrthoDB" id="332214at2"/>
<feature type="transmembrane region" description="Helical" evidence="1">
    <location>
        <begin position="6"/>
        <end position="23"/>
    </location>
</feature>
<gene>
    <name evidence="3" type="ORF">LEP1GSC172_3285</name>
</gene>
<dbReference type="Pfam" id="PF16927">
    <property type="entry name" value="HisKA_7TM"/>
    <property type="match status" value="1"/>
</dbReference>
<keyword evidence="1" id="KW-0812">Transmembrane</keyword>
<sequence length="301" mass="34773">MVTAVFISFFIFWLGIYVYRNSLQNESSQKWFLLFALSLGSWVFILGARNVVMLEWRILLQHITLIPILFAPYLFFRFIKSIFNTEYKMGRGWLAINTALITYFLYCAITRQFVQLLDTVNFAYTPTYKYHILIIYCATYFIGSLLVLWIEVRRYKQHKIQAVLVTAGTLIAVSISVLFVYVLPMFFGIFLAPYSSIGVAIAGLFFAAAALLGNAFKLNAIVKSGKYVPRLNRVVVIVAVVIYRYVDTTEFLKKSETFSEQIDRTSEKLWELVWYVYRGDATKIKDRIGETAREITMGPNL</sequence>
<comment type="caution">
    <text evidence="3">The sequence shown here is derived from an EMBL/GenBank/DDBJ whole genome shotgun (WGS) entry which is preliminary data.</text>
</comment>
<feature type="transmembrane region" description="Helical" evidence="1">
    <location>
        <begin position="131"/>
        <end position="150"/>
    </location>
</feature>
<feature type="transmembrane region" description="Helical" evidence="1">
    <location>
        <begin position="162"/>
        <end position="191"/>
    </location>
</feature>
<dbReference type="RefSeq" id="WP_002178206.1">
    <property type="nucleotide sequence ID" value="NZ_AKWD02000033.1"/>
</dbReference>
<evidence type="ECO:0000256" key="1">
    <source>
        <dbReference type="SAM" id="Phobius"/>
    </source>
</evidence>
<feature type="transmembrane region" description="Helical" evidence="1">
    <location>
        <begin position="58"/>
        <end position="79"/>
    </location>
</feature>
<evidence type="ECO:0000313" key="4">
    <source>
        <dbReference type="Proteomes" id="UP000012112"/>
    </source>
</evidence>